<feature type="chain" id="PRO_5026128336" description="Putative 5'-nucleotidase C-terminal domain-containing protein" evidence="2">
    <location>
        <begin position="17"/>
        <end position="983"/>
    </location>
</feature>
<dbReference type="SUPFAM" id="SSF55816">
    <property type="entry name" value="5'-nucleotidase (syn. UDP-sugar hydrolase), C-terminal domain"/>
    <property type="match status" value="1"/>
</dbReference>
<dbReference type="InterPro" id="IPR006179">
    <property type="entry name" value="5_nucleotidase/apyrase"/>
</dbReference>
<dbReference type="PANTHER" id="PTHR11575:SF22">
    <property type="entry name" value="ADL392WP"/>
    <property type="match status" value="1"/>
</dbReference>
<dbReference type="Gene3D" id="3.60.21.10">
    <property type="match status" value="1"/>
</dbReference>
<evidence type="ECO:0000259" key="3">
    <source>
        <dbReference type="Pfam" id="PF21953"/>
    </source>
</evidence>
<dbReference type="OrthoDB" id="7722975at2759"/>
<dbReference type="GO" id="GO:0016787">
    <property type="term" value="F:hydrolase activity"/>
    <property type="evidence" value="ECO:0007669"/>
    <property type="project" value="InterPro"/>
</dbReference>
<evidence type="ECO:0000313" key="5">
    <source>
        <dbReference type="Proteomes" id="UP000503462"/>
    </source>
</evidence>
<protein>
    <recommendedName>
        <fullName evidence="3">Putative 5'-nucleotidase C-terminal domain-containing protein</fullName>
    </recommendedName>
</protein>
<gene>
    <name evidence="4" type="ORF">AMS68_000393</name>
</gene>
<name>A0A6H0XJI6_9PEZI</name>
<proteinExistence type="predicted"/>
<organism evidence="4 5">
    <name type="scientific">Peltaster fructicola</name>
    <dbReference type="NCBI Taxonomy" id="286661"/>
    <lineage>
        <taxon>Eukaryota</taxon>
        <taxon>Fungi</taxon>
        <taxon>Dikarya</taxon>
        <taxon>Ascomycota</taxon>
        <taxon>Pezizomycotina</taxon>
        <taxon>Dothideomycetes</taxon>
        <taxon>Dothideomycetes incertae sedis</taxon>
        <taxon>Peltaster</taxon>
    </lineage>
</organism>
<dbReference type="PANTHER" id="PTHR11575">
    <property type="entry name" value="5'-NUCLEOTIDASE-RELATED"/>
    <property type="match status" value="1"/>
</dbReference>
<dbReference type="InterPro" id="IPR029052">
    <property type="entry name" value="Metallo-depent_PP-like"/>
</dbReference>
<dbReference type="GO" id="GO:0009166">
    <property type="term" value="P:nucleotide catabolic process"/>
    <property type="evidence" value="ECO:0007669"/>
    <property type="project" value="InterPro"/>
</dbReference>
<dbReference type="EMBL" id="CP051139">
    <property type="protein sequence ID" value="QIW94875.1"/>
    <property type="molecule type" value="Genomic_DNA"/>
</dbReference>
<dbReference type="AlphaFoldDB" id="A0A6H0XJI6"/>
<keyword evidence="5" id="KW-1185">Reference proteome</keyword>
<accession>A0A6H0XJI6</accession>
<feature type="compositionally biased region" description="Low complexity" evidence="1">
    <location>
        <begin position="735"/>
        <end position="744"/>
    </location>
</feature>
<dbReference type="InterPro" id="IPR041823">
    <property type="entry name" value="YHR202W_N"/>
</dbReference>
<dbReference type="Gene3D" id="3.90.780.10">
    <property type="entry name" value="5'-Nucleotidase, C-terminal domain"/>
    <property type="match status" value="2"/>
</dbReference>
<dbReference type="InterPro" id="IPR036907">
    <property type="entry name" value="5'-Nucleotdase_C_sf"/>
</dbReference>
<sequence>MHWTTLLSLLASSALACDTCAEPARDAVHVRNVRRMQPDAQNASYGPKEALKWGQLNFLHTTDTHGWLEGHLKEKNYGADWGDFASFVKRMRQQADDYGVDLLVVDTGDLHDGAGLSDATTPNGVVSNALFEEIDYDLLSIGNHELYVSSIAYEHFYNFSRVFGERYLTSNVQIFSPVTNKFEYIGQKYRYFTTKNNGFNIVALGVLYDFKGNSNVSKVETAANMVKEQWFIDLLNDERPVDAYVLIGHNPVSPKDSTSTFPIIFNAIRAVHPDIPIQIFGGHSHIRDLAVYDNKAIALESGRYCETLGFLSMSGFNTCDDPEDEDDDSCVDSYPPCEIPQPEQPAVQVGTKNYTGTVALKKSTSDSDFLYFRSYLDWNRLTFEYHAKGSQSRFDTSKGLSITKNITAERNDLKLSTLLGCAPQTWCISCQPFGNSGNIFTVLSQALAATVINQTRSANARIILLNTGSVRFDLPKGPFTFDDSFIVSPFSDAFEYLPNIPYSVASQVLAQLNAGQASKRDLDQRDFSFYNPGLNTAEDCVDPEIKYDGLKKRSIGKNIRRQAIVNTPGYTTTDAFGTDGDDTVHSSIPSYSIPNYFGANANFPASGNPDTVDLIFLDYIVPDTITALGNLGYKADKSQVTYYLPQNYTTNSYLPAYAKIAADWQKDVPNCPTQLNLPSSTAYDSINSASFYIFRIFEEPSRPSHLSCIERLASCWRESKHHNSLLGGTHTHNGSSYTCSSSSSKHTDVTPARRARQTPTTPLRRLARKTAGPQRDNVPRLDIWSDWHRWVTAMQHELTASGHWSLIDGTEEILERPENVAQSPYSPSQDTVYDIQLEQFHAQQLRMSQIMDTVEHTTTQRFRTQLQTDAVAADRKPWEAARLLCQVTSENEQRYLQDTVTNSRYRGSVLELYLGVRDRQKPSKLHEMGIDDRTLMEQLVQELKPTFPDFFAAFSTEQQMYEKGPEWLAMKLIEHEHDKNKDA</sequence>
<feature type="signal peptide" evidence="2">
    <location>
        <begin position="1"/>
        <end position="16"/>
    </location>
</feature>
<dbReference type="Pfam" id="PF21953">
    <property type="entry name" value="NadN_nucleosid_C"/>
    <property type="match status" value="1"/>
</dbReference>
<keyword evidence="2" id="KW-0732">Signal</keyword>
<feature type="region of interest" description="Disordered" evidence="1">
    <location>
        <begin position="727"/>
        <end position="775"/>
    </location>
</feature>
<dbReference type="Proteomes" id="UP000503462">
    <property type="component" value="Chromosome 1"/>
</dbReference>
<evidence type="ECO:0000256" key="2">
    <source>
        <dbReference type="SAM" id="SignalP"/>
    </source>
</evidence>
<dbReference type="GO" id="GO:0005829">
    <property type="term" value="C:cytosol"/>
    <property type="evidence" value="ECO:0007669"/>
    <property type="project" value="TreeGrafter"/>
</dbReference>
<evidence type="ECO:0000313" key="4">
    <source>
        <dbReference type="EMBL" id="QIW94875.1"/>
    </source>
</evidence>
<reference evidence="4 5" key="1">
    <citation type="journal article" date="2016" name="Sci. Rep.">
        <title>Peltaster fructicola genome reveals evolution from an invasive phytopathogen to an ectophytic parasite.</title>
        <authorList>
            <person name="Xu C."/>
            <person name="Chen H."/>
            <person name="Gleason M.L."/>
            <person name="Xu J.R."/>
            <person name="Liu H."/>
            <person name="Zhang R."/>
            <person name="Sun G."/>
        </authorList>
    </citation>
    <scope>NUCLEOTIDE SEQUENCE [LARGE SCALE GENOMIC DNA]</scope>
    <source>
        <strain evidence="4 5">LNHT1506</strain>
    </source>
</reference>
<dbReference type="InterPro" id="IPR053828">
    <property type="entry name" value="Nucleosidase_C"/>
</dbReference>
<dbReference type="SUPFAM" id="SSF56300">
    <property type="entry name" value="Metallo-dependent phosphatases"/>
    <property type="match status" value="1"/>
</dbReference>
<evidence type="ECO:0000256" key="1">
    <source>
        <dbReference type="SAM" id="MobiDB-lite"/>
    </source>
</evidence>
<dbReference type="CDD" id="cd07407">
    <property type="entry name" value="MPP_YHR202W_N"/>
    <property type="match status" value="1"/>
</dbReference>
<feature type="domain" description="Putative 5'-nucleotidase C-terminal" evidence="3">
    <location>
        <begin position="425"/>
        <end position="623"/>
    </location>
</feature>